<proteinExistence type="predicted"/>
<dbReference type="GeneID" id="43393433"/>
<reference evidence="1 2" key="1">
    <citation type="submission" date="2016-03" db="EMBL/GenBank/DDBJ databases">
        <title>Genome sequencing of Psychrobacter alimentarius PAMC 27889.</title>
        <authorList>
            <person name="Lee J."/>
            <person name="Kim O.-S."/>
        </authorList>
    </citation>
    <scope>NUCLEOTIDE SEQUENCE [LARGE SCALE GENOMIC DNA]</scope>
    <source>
        <strain evidence="1 2">PAMC 27889</strain>
    </source>
</reference>
<gene>
    <name evidence="1" type="ORF">A3K91_1816</name>
</gene>
<accession>A0ABM5ZZF7</accession>
<dbReference type="EMBL" id="CP014945">
    <property type="protein sequence ID" value="AMT97409.1"/>
    <property type="molecule type" value="Genomic_DNA"/>
</dbReference>
<dbReference type="Proteomes" id="UP000076104">
    <property type="component" value="Chromosome"/>
</dbReference>
<organism evidence="1 2">
    <name type="scientific">Psychrobacter alimentarius</name>
    <dbReference type="NCBI Taxonomy" id="261164"/>
    <lineage>
        <taxon>Bacteria</taxon>
        <taxon>Pseudomonadati</taxon>
        <taxon>Pseudomonadota</taxon>
        <taxon>Gammaproteobacteria</taxon>
        <taxon>Moraxellales</taxon>
        <taxon>Moraxellaceae</taxon>
        <taxon>Psychrobacter</taxon>
    </lineage>
</organism>
<dbReference type="RefSeq" id="WP_157769651.1">
    <property type="nucleotide sequence ID" value="NZ_CP014945.1"/>
</dbReference>
<evidence type="ECO:0000313" key="1">
    <source>
        <dbReference type="EMBL" id="AMT97409.1"/>
    </source>
</evidence>
<protein>
    <submittedName>
        <fullName evidence="1">Uncharacterized protein</fullName>
    </submittedName>
</protein>
<name>A0ABM5ZZF7_9GAMM</name>
<keyword evidence="2" id="KW-1185">Reference proteome</keyword>
<sequence length="58" mass="6475">MVIMMHGMMNGTMHGMMNGSMHGMGWGESIVSLLFTVLVFAVLILTIMALLKYLRNKD</sequence>
<evidence type="ECO:0000313" key="2">
    <source>
        <dbReference type="Proteomes" id="UP000076104"/>
    </source>
</evidence>